<dbReference type="Pfam" id="PF18075">
    <property type="entry name" value="FtsX_ECD"/>
    <property type="match status" value="1"/>
</dbReference>
<keyword evidence="6 11" id="KW-0812">Transmembrane</keyword>
<reference evidence="14 15" key="1">
    <citation type="submission" date="2023-07" db="EMBL/GenBank/DDBJ databases">
        <authorList>
            <person name="Lian W.-H."/>
        </authorList>
    </citation>
    <scope>NUCLEOTIDE SEQUENCE [LARGE SCALE GENOMIC DNA]</scope>
    <source>
        <strain evidence="14 15">SYSU DXS3180</strain>
    </source>
</reference>
<feature type="transmembrane region" description="Helical" evidence="11">
    <location>
        <begin position="257"/>
        <end position="276"/>
    </location>
</feature>
<keyword evidence="4 10" id="KW-1003">Cell membrane</keyword>
<dbReference type="Pfam" id="PF02687">
    <property type="entry name" value="FtsX"/>
    <property type="match status" value="1"/>
</dbReference>
<feature type="domain" description="ABC3 transporter permease C-terminal" evidence="12">
    <location>
        <begin position="169"/>
        <end position="286"/>
    </location>
</feature>
<organism evidence="14 15">
    <name type="scientific">Danxiaibacter flavus</name>
    <dbReference type="NCBI Taxonomy" id="3049108"/>
    <lineage>
        <taxon>Bacteria</taxon>
        <taxon>Pseudomonadati</taxon>
        <taxon>Bacteroidota</taxon>
        <taxon>Chitinophagia</taxon>
        <taxon>Chitinophagales</taxon>
        <taxon>Chitinophagaceae</taxon>
        <taxon>Danxiaibacter</taxon>
    </lineage>
</organism>
<evidence type="ECO:0000256" key="4">
    <source>
        <dbReference type="ARBA" id="ARBA00022475"/>
    </source>
</evidence>
<dbReference type="PANTHER" id="PTHR47755">
    <property type="entry name" value="CELL DIVISION PROTEIN FTSX"/>
    <property type="match status" value="1"/>
</dbReference>
<accession>A0ABV3ZFT9</accession>
<evidence type="ECO:0000256" key="8">
    <source>
        <dbReference type="ARBA" id="ARBA00023136"/>
    </source>
</evidence>
<name>A0ABV3ZFT9_9BACT</name>
<evidence type="ECO:0000256" key="2">
    <source>
        <dbReference type="ARBA" id="ARBA00007379"/>
    </source>
</evidence>
<dbReference type="InterPro" id="IPR004513">
    <property type="entry name" value="FtsX"/>
</dbReference>
<feature type="transmembrane region" description="Helical" evidence="11">
    <location>
        <begin position="163"/>
        <end position="182"/>
    </location>
</feature>
<evidence type="ECO:0000256" key="1">
    <source>
        <dbReference type="ARBA" id="ARBA00004651"/>
    </source>
</evidence>
<evidence type="ECO:0000256" key="6">
    <source>
        <dbReference type="ARBA" id="ARBA00022692"/>
    </source>
</evidence>
<dbReference type="PIRSF" id="PIRSF003097">
    <property type="entry name" value="FtsX"/>
    <property type="match status" value="1"/>
</dbReference>
<evidence type="ECO:0000256" key="7">
    <source>
        <dbReference type="ARBA" id="ARBA00022989"/>
    </source>
</evidence>
<keyword evidence="7 11" id="KW-1133">Transmembrane helix</keyword>
<evidence type="ECO:0000313" key="15">
    <source>
        <dbReference type="Proteomes" id="UP001560573"/>
    </source>
</evidence>
<feature type="transmembrane region" description="Helical" evidence="11">
    <location>
        <begin position="16"/>
        <end position="38"/>
    </location>
</feature>
<protein>
    <recommendedName>
        <fullName evidence="3 10">Cell division protein FtsX</fullName>
    </recommendedName>
</protein>
<comment type="subcellular location">
    <subcellularLocation>
        <location evidence="1">Cell membrane</location>
        <topology evidence="1">Multi-pass membrane protein</topology>
    </subcellularLocation>
</comment>
<dbReference type="PANTHER" id="PTHR47755:SF1">
    <property type="entry name" value="CELL DIVISION PROTEIN FTSX"/>
    <property type="match status" value="1"/>
</dbReference>
<keyword evidence="15" id="KW-1185">Reference proteome</keyword>
<dbReference type="Gene3D" id="3.30.70.3040">
    <property type="match status" value="1"/>
</dbReference>
<evidence type="ECO:0000313" key="14">
    <source>
        <dbReference type="EMBL" id="MEX6688746.1"/>
    </source>
</evidence>
<evidence type="ECO:0000259" key="13">
    <source>
        <dbReference type="Pfam" id="PF18075"/>
    </source>
</evidence>
<evidence type="ECO:0000259" key="12">
    <source>
        <dbReference type="Pfam" id="PF02687"/>
    </source>
</evidence>
<proteinExistence type="inferred from homology"/>
<sequence>MAETGKSSLRRSKPSYIYSIVGVAIVLLILGVMGWIFLNFRQVGNTFKEDIRISAYLRTMNKDTIAQIQQFITAQPFAKDVTYVNKEKAKEIWNKENNEDWGKILEDNPFPESIDFYAKAAYVNKDSLAKMQSSILNAYGNQITDLQYPQLLVNNLNEKTSKIGLIFLVVAIVLCLIVIVSIDNTIRLAMFSNRFLIKTMQMVGATRNFIARPMALRAIVNGLISSGIAIAILFSLMQWAESQFPQLKAIRDNSLTLVLFGGLVLMGVGISVFSTHRSVIKYLKMKLDDLY</sequence>
<gene>
    <name evidence="14" type="ORF">QTN47_14660</name>
</gene>
<dbReference type="EMBL" id="JAULBC010000004">
    <property type="protein sequence ID" value="MEX6688746.1"/>
    <property type="molecule type" value="Genomic_DNA"/>
</dbReference>
<evidence type="ECO:0000256" key="3">
    <source>
        <dbReference type="ARBA" id="ARBA00021907"/>
    </source>
</evidence>
<evidence type="ECO:0000256" key="11">
    <source>
        <dbReference type="SAM" id="Phobius"/>
    </source>
</evidence>
<dbReference type="InterPro" id="IPR003838">
    <property type="entry name" value="ABC3_permease_C"/>
</dbReference>
<evidence type="ECO:0000256" key="5">
    <source>
        <dbReference type="ARBA" id="ARBA00022618"/>
    </source>
</evidence>
<dbReference type="Proteomes" id="UP001560573">
    <property type="component" value="Unassembled WGS sequence"/>
</dbReference>
<comment type="similarity">
    <text evidence="2 10">Belongs to the ABC-4 integral membrane protein family. FtsX subfamily.</text>
</comment>
<dbReference type="InterPro" id="IPR040690">
    <property type="entry name" value="FtsX_ECD"/>
</dbReference>
<keyword evidence="5 10" id="KW-0132">Cell division</keyword>
<comment type="caution">
    <text evidence="14">The sequence shown here is derived from an EMBL/GenBank/DDBJ whole genome shotgun (WGS) entry which is preliminary data.</text>
</comment>
<feature type="transmembrane region" description="Helical" evidence="11">
    <location>
        <begin position="215"/>
        <end position="237"/>
    </location>
</feature>
<evidence type="ECO:0000256" key="10">
    <source>
        <dbReference type="PIRNR" id="PIRNR003097"/>
    </source>
</evidence>
<feature type="domain" description="FtsX extracellular" evidence="13">
    <location>
        <begin position="52"/>
        <end position="131"/>
    </location>
</feature>
<keyword evidence="8 10" id="KW-0472">Membrane</keyword>
<dbReference type="RefSeq" id="WP_369330155.1">
    <property type="nucleotide sequence ID" value="NZ_JAULBC010000004.1"/>
</dbReference>
<evidence type="ECO:0000256" key="9">
    <source>
        <dbReference type="ARBA" id="ARBA00023306"/>
    </source>
</evidence>
<keyword evidence="9 10" id="KW-0131">Cell cycle</keyword>